<name>A0ABN9KQM9_9NEOB</name>
<evidence type="ECO:0000259" key="11">
    <source>
        <dbReference type="PROSITE" id="PS50262"/>
    </source>
</evidence>
<dbReference type="PROSITE" id="PS50262">
    <property type="entry name" value="G_PROTEIN_RECEP_F1_2"/>
    <property type="match status" value="1"/>
</dbReference>
<keyword evidence="4" id="KW-0552">Olfaction</keyword>
<dbReference type="PRINTS" id="PR00237">
    <property type="entry name" value="GPCRRHODOPSN"/>
</dbReference>
<evidence type="ECO:0000256" key="3">
    <source>
        <dbReference type="ARBA" id="ARBA00022692"/>
    </source>
</evidence>
<comment type="caution">
    <text evidence="12">The sequence shown here is derived from an EMBL/GenBank/DDBJ whole genome shotgun (WGS) entry which is preliminary data.</text>
</comment>
<feature type="transmembrane region" description="Helical" evidence="10">
    <location>
        <begin position="79"/>
        <end position="97"/>
    </location>
</feature>
<dbReference type="PANTHER" id="PTHR26452">
    <property type="entry name" value="OLFACTORY RECEPTOR"/>
    <property type="match status" value="1"/>
</dbReference>
<reference evidence="12" key="1">
    <citation type="submission" date="2023-07" db="EMBL/GenBank/DDBJ databases">
        <authorList>
            <person name="Stuckert A."/>
        </authorList>
    </citation>
    <scope>NUCLEOTIDE SEQUENCE</scope>
</reference>
<keyword evidence="6" id="KW-0297">G-protein coupled receptor</keyword>
<feature type="transmembrane region" description="Helical" evidence="10">
    <location>
        <begin position="117"/>
        <end position="135"/>
    </location>
</feature>
<sequence>MAHNLQGMGEDTVDEMAEVVNGLNISYISEFRLLGFPLVHQAKIVLFVVLLSIYLFTITSNVIIIYLVKFDHHLHKPMYFFLANFSFLEIWYISVTVPKMLSDFLDQDRKISRAGCLTQFYFFFSLNFLLVLISFDRYIAICHPLQYFTIMTEKFCRLLAVGAWTASIIAMICVTIPVSRLTFCGSNEIDHVFCDFSPLVKLSCNGAMLSKFTYFLAGVVMIGCFALIMISYVHIIVTVIATSSISELQIVLATRDIVPVYQIKGISKLFKLCLPKVQCFCDSLTSPPSERQRLQFKTLTMTYKAIHNLSPPYICDMVSRYLPTRNLRSSQDLLLYSPLISSSHNRIQDFSRACPILWNSLPQHIRLSPTIETFKKNLKTHLFRQAYSLQ</sequence>
<dbReference type="CDD" id="cd13954">
    <property type="entry name" value="7tmA_OR"/>
    <property type="match status" value="1"/>
</dbReference>
<keyword evidence="13" id="KW-1185">Reference proteome</keyword>
<evidence type="ECO:0000256" key="7">
    <source>
        <dbReference type="ARBA" id="ARBA00023136"/>
    </source>
</evidence>
<evidence type="ECO:0000313" key="13">
    <source>
        <dbReference type="Proteomes" id="UP001176940"/>
    </source>
</evidence>
<feature type="transmembrane region" description="Helical" evidence="10">
    <location>
        <begin position="44"/>
        <end position="67"/>
    </location>
</feature>
<keyword evidence="2" id="KW-1003">Cell membrane</keyword>
<keyword evidence="5 10" id="KW-1133">Transmembrane helix</keyword>
<organism evidence="12 13">
    <name type="scientific">Ranitomeya imitator</name>
    <name type="common">mimic poison frog</name>
    <dbReference type="NCBI Taxonomy" id="111125"/>
    <lineage>
        <taxon>Eukaryota</taxon>
        <taxon>Metazoa</taxon>
        <taxon>Chordata</taxon>
        <taxon>Craniata</taxon>
        <taxon>Vertebrata</taxon>
        <taxon>Euteleostomi</taxon>
        <taxon>Amphibia</taxon>
        <taxon>Batrachia</taxon>
        <taxon>Anura</taxon>
        <taxon>Neobatrachia</taxon>
        <taxon>Hyloidea</taxon>
        <taxon>Dendrobatidae</taxon>
        <taxon>Dendrobatinae</taxon>
        <taxon>Ranitomeya</taxon>
    </lineage>
</organism>
<keyword evidence="3 10" id="KW-0812">Transmembrane</keyword>
<evidence type="ECO:0000313" key="12">
    <source>
        <dbReference type="EMBL" id="CAJ0919961.1"/>
    </source>
</evidence>
<evidence type="ECO:0000256" key="5">
    <source>
        <dbReference type="ARBA" id="ARBA00022989"/>
    </source>
</evidence>
<dbReference type="Pfam" id="PF13853">
    <property type="entry name" value="7tm_4"/>
    <property type="match status" value="1"/>
</dbReference>
<evidence type="ECO:0000256" key="2">
    <source>
        <dbReference type="ARBA" id="ARBA00022475"/>
    </source>
</evidence>
<dbReference type="Proteomes" id="UP001176940">
    <property type="component" value="Unassembled WGS sequence"/>
</dbReference>
<evidence type="ECO:0000256" key="1">
    <source>
        <dbReference type="ARBA" id="ARBA00004651"/>
    </source>
</evidence>
<proteinExistence type="predicted"/>
<keyword evidence="9" id="KW-0807">Transducer</keyword>
<evidence type="ECO:0000256" key="8">
    <source>
        <dbReference type="ARBA" id="ARBA00023170"/>
    </source>
</evidence>
<accession>A0ABN9KQM9</accession>
<comment type="subcellular location">
    <subcellularLocation>
        <location evidence="1">Cell membrane</location>
        <topology evidence="1">Multi-pass membrane protein</topology>
    </subcellularLocation>
</comment>
<gene>
    <name evidence="12" type="ORF">RIMI_LOCUS1157151</name>
</gene>
<dbReference type="InterPro" id="IPR017452">
    <property type="entry name" value="GPCR_Rhodpsn_7TM"/>
</dbReference>
<dbReference type="InterPro" id="IPR050516">
    <property type="entry name" value="Olfactory_GPCR"/>
</dbReference>
<dbReference type="EMBL" id="CAUEEQ010001492">
    <property type="protein sequence ID" value="CAJ0919961.1"/>
    <property type="molecule type" value="Genomic_DNA"/>
</dbReference>
<evidence type="ECO:0000256" key="10">
    <source>
        <dbReference type="SAM" id="Phobius"/>
    </source>
</evidence>
<evidence type="ECO:0000256" key="6">
    <source>
        <dbReference type="ARBA" id="ARBA00023040"/>
    </source>
</evidence>
<keyword evidence="7 10" id="KW-0472">Membrane</keyword>
<keyword evidence="4" id="KW-0716">Sensory transduction</keyword>
<dbReference type="InterPro" id="IPR000276">
    <property type="entry name" value="GPCR_Rhodpsn"/>
</dbReference>
<dbReference type="InterPro" id="IPR000725">
    <property type="entry name" value="Olfact_rcpt"/>
</dbReference>
<dbReference type="SUPFAM" id="SSF81321">
    <property type="entry name" value="Family A G protein-coupled receptor-like"/>
    <property type="match status" value="1"/>
</dbReference>
<evidence type="ECO:0000256" key="9">
    <source>
        <dbReference type="ARBA" id="ARBA00023224"/>
    </source>
</evidence>
<feature type="domain" description="G-protein coupled receptors family 1 profile" evidence="11">
    <location>
        <begin position="60"/>
        <end position="239"/>
    </location>
</feature>
<keyword evidence="8" id="KW-0675">Receptor</keyword>
<dbReference type="Gene3D" id="1.20.1070.10">
    <property type="entry name" value="Rhodopsin 7-helix transmembrane proteins"/>
    <property type="match status" value="1"/>
</dbReference>
<protein>
    <recommendedName>
        <fullName evidence="11">G-protein coupled receptors family 1 profile domain-containing protein</fullName>
    </recommendedName>
</protein>
<evidence type="ECO:0000256" key="4">
    <source>
        <dbReference type="ARBA" id="ARBA00022725"/>
    </source>
</evidence>
<feature type="transmembrane region" description="Helical" evidence="10">
    <location>
        <begin position="155"/>
        <end position="178"/>
    </location>
</feature>
<feature type="transmembrane region" description="Helical" evidence="10">
    <location>
        <begin position="212"/>
        <end position="240"/>
    </location>
</feature>